<dbReference type="Proteomes" id="UP001152747">
    <property type="component" value="Unassembled WGS sequence"/>
</dbReference>
<keyword evidence="4" id="KW-1185">Reference proteome</keyword>
<evidence type="ECO:0000256" key="1">
    <source>
        <dbReference type="SAM" id="MobiDB-lite"/>
    </source>
</evidence>
<dbReference type="Gene3D" id="1.10.510.10">
    <property type="entry name" value="Transferase(Phosphotransferase) domain 1"/>
    <property type="match status" value="1"/>
</dbReference>
<feature type="region of interest" description="Disordered" evidence="1">
    <location>
        <begin position="345"/>
        <end position="374"/>
    </location>
</feature>
<comment type="caution">
    <text evidence="3">The sequence shown here is derived from an EMBL/GenBank/DDBJ whole genome shotgun (WGS) entry which is preliminary data.</text>
</comment>
<evidence type="ECO:0000313" key="3">
    <source>
        <dbReference type="EMBL" id="CAI5440577.1"/>
    </source>
</evidence>
<dbReference type="GO" id="GO:0005524">
    <property type="term" value="F:ATP binding"/>
    <property type="evidence" value="ECO:0007669"/>
    <property type="project" value="InterPro"/>
</dbReference>
<dbReference type="InterPro" id="IPR050235">
    <property type="entry name" value="CK1_Ser-Thr_kinase"/>
</dbReference>
<evidence type="ECO:0000259" key="2">
    <source>
        <dbReference type="PROSITE" id="PS50011"/>
    </source>
</evidence>
<evidence type="ECO:0000313" key="4">
    <source>
        <dbReference type="Proteomes" id="UP001152747"/>
    </source>
</evidence>
<dbReference type="SMART" id="SM00220">
    <property type="entry name" value="S_TKc"/>
    <property type="match status" value="1"/>
</dbReference>
<dbReference type="InterPro" id="IPR011009">
    <property type="entry name" value="Kinase-like_dom_sf"/>
</dbReference>
<protein>
    <recommendedName>
        <fullName evidence="2">Protein kinase domain-containing protein</fullName>
    </recommendedName>
</protein>
<feature type="domain" description="Protein kinase" evidence="2">
    <location>
        <begin position="20"/>
        <end position="296"/>
    </location>
</feature>
<name>A0A9P1IC98_9PELO</name>
<gene>
    <name evidence="3" type="ORF">CAMP_LOCUS3214</name>
</gene>
<dbReference type="SUPFAM" id="SSF56112">
    <property type="entry name" value="Protein kinase-like (PK-like)"/>
    <property type="match status" value="1"/>
</dbReference>
<accession>A0A9P1IC98</accession>
<dbReference type="EMBL" id="CANHGI010000002">
    <property type="protein sequence ID" value="CAI5440577.1"/>
    <property type="molecule type" value="Genomic_DNA"/>
</dbReference>
<organism evidence="3 4">
    <name type="scientific">Caenorhabditis angaria</name>
    <dbReference type="NCBI Taxonomy" id="860376"/>
    <lineage>
        <taxon>Eukaryota</taxon>
        <taxon>Metazoa</taxon>
        <taxon>Ecdysozoa</taxon>
        <taxon>Nematoda</taxon>
        <taxon>Chromadorea</taxon>
        <taxon>Rhabditida</taxon>
        <taxon>Rhabditina</taxon>
        <taxon>Rhabditomorpha</taxon>
        <taxon>Rhabditoidea</taxon>
        <taxon>Rhabditidae</taxon>
        <taxon>Peloderinae</taxon>
        <taxon>Caenorhabditis</taxon>
    </lineage>
</organism>
<dbReference type="InterPro" id="IPR000719">
    <property type="entry name" value="Prot_kinase_dom"/>
</dbReference>
<dbReference type="Pfam" id="PF00069">
    <property type="entry name" value="Pkinase"/>
    <property type="match status" value="1"/>
</dbReference>
<dbReference type="AlphaFoldDB" id="A0A9P1IC98"/>
<dbReference type="OrthoDB" id="5979581at2759"/>
<feature type="compositionally biased region" description="Basic and acidic residues" evidence="1">
    <location>
        <begin position="355"/>
        <end position="365"/>
    </location>
</feature>
<proteinExistence type="predicted"/>
<sequence length="400" mass="45584">MAEQPISEQLVEGTIIANRFKILQKLGAGACGSVFKVVEEEEGGAKDQVAPKLYALKAEYYDASQSDSILKMEVQILEKLKKKKHVLQLIYSAKRPEFSYMVMTLLGESLGRLVEKFGPYFNASTQLRIGIMLLYGVKQIHDIGYIHRDLKPANVALGYPGSDDERMMLILDFGLAREYITKQKDGKILLRRPRDRAFFRGTSRYCSIAMHERTEQGRVDDLWGLCYILAELRAKLPWADIYEKEDIAMEKKATLDERLFLNSPVQLLEFVKEVRKLNYYDHPNYEKLFKILSDSMNNAGYRWKDPYHWEIKKKGDNSGDRNPKNPKLKSKSKFVTMSEKLIKSRRTKSAAPAAKKKESCSDKMGKTKALSVNSSPNIAGATADVPFFTSEDFTSNPIGF</sequence>
<dbReference type="PROSITE" id="PS50011">
    <property type="entry name" value="PROTEIN_KINASE_DOM"/>
    <property type="match status" value="1"/>
</dbReference>
<dbReference type="GO" id="GO:0004672">
    <property type="term" value="F:protein kinase activity"/>
    <property type="evidence" value="ECO:0007669"/>
    <property type="project" value="InterPro"/>
</dbReference>
<reference evidence="3" key="1">
    <citation type="submission" date="2022-11" db="EMBL/GenBank/DDBJ databases">
        <authorList>
            <person name="Kikuchi T."/>
        </authorList>
    </citation>
    <scope>NUCLEOTIDE SEQUENCE</scope>
    <source>
        <strain evidence="3">PS1010</strain>
    </source>
</reference>
<dbReference type="PANTHER" id="PTHR11909">
    <property type="entry name" value="CASEIN KINASE-RELATED"/>
    <property type="match status" value="1"/>
</dbReference>